<gene>
    <name evidence="1" type="ORF">DHETER_LOCUS2564</name>
</gene>
<reference evidence="1" key="1">
    <citation type="submission" date="2021-06" db="EMBL/GenBank/DDBJ databases">
        <authorList>
            <person name="Kallberg Y."/>
            <person name="Tangrot J."/>
            <person name="Rosling A."/>
        </authorList>
    </citation>
    <scope>NUCLEOTIDE SEQUENCE</scope>
    <source>
        <strain evidence="1">IL203A</strain>
    </source>
</reference>
<keyword evidence="2" id="KW-1185">Reference proteome</keyword>
<comment type="caution">
    <text evidence="1">The sequence shown here is derived from an EMBL/GenBank/DDBJ whole genome shotgun (WGS) entry which is preliminary data.</text>
</comment>
<organism evidence="1 2">
    <name type="scientific">Dentiscutata heterogama</name>
    <dbReference type="NCBI Taxonomy" id="1316150"/>
    <lineage>
        <taxon>Eukaryota</taxon>
        <taxon>Fungi</taxon>
        <taxon>Fungi incertae sedis</taxon>
        <taxon>Mucoromycota</taxon>
        <taxon>Glomeromycotina</taxon>
        <taxon>Glomeromycetes</taxon>
        <taxon>Diversisporales</taxon>
        <taxon>Gigasporaceae</taxon>
        <taxon>Dentiscutata</taxon>
    </lineage>
</organism>
<sequence length="70" mass="8262">MSNNHLVPNNTRFSRRSDYIVHQNCRGHDSRRIYNKNYDRNRTSTPKSEVSNAKVIPKDDLKIPIRQVPL</sequence>
<proteinExistence type="predicted"/>
<protein>
    <submittedName>
        <fullName evidence="1">13779_t:CDS:1</fullName>
    </submittedName>
</protein>
<dbReference type="Proteomes" id="UP000789702">
    <property type="component" value="Unassembled WGS sequence"/>
</dbReference>
<evidence type="ECO:0000313" key="1">
    <source>
        <dbReference type="EMBL" id="CAG8491234.1"/>
    </source>
</evidence>
<evidence type="ECO:0000313" key="2">
    <source>
        <dbReference type="Proteomes" id="UP000789702"/>
    </source>
</evidence>
<name>A0ACA9KSM1_9GLOM</name>
<accession>A0ACA9KSM1</accession>
<dbReference type="EMBL" id="CAJVPU010001899">
    <property type="protein sequence ID" value="CAG8491234.1"/>
    <property type="molecule type" value="Genomic_DNA"/>
</dbReference>